<evidence type="ECO:0008006" key="3">
    <source>
        <dbReference type="Google" id="ProtNLM"/>
    </source>
</evidence>
<sequence length="148" mass="16781">MAPGDAPIDWHDLAASSHYRTAVAVHEAMRHGDLAMADAGIQELIDALSRSEKRALRSHLIRLMSHVIKWQTQPDRRSRSWVATIANARAEIAEIRDETPSLDRDVLESIWEGCFRLARNEAEAEMDRDAEVSALSWEDVFEQDYLLG</sequence>
<accession>A0A518HCN2</accession>
<dbReference type="KEGG" id="tpla:ElP_65790"/>
<evidence type="ECO:0000313" key="1">
    <source>
        <dbReference type="EMBL" id="QDV38624.1"/>
    </source>
</evidence>
<evidence type="ECO:0000313" key="2">
    <source>
        <dbReference type="Proteomes" id="UP000317835"/>
    </source>
</evidence>
<dbReference type="PANTHER" id="PTHR34235:SF4">
    <property type="entry name" value="SLR0291 PROTEIN"/>
    <property type="match status" value="1"/>
</dbReference>
<dbReference type="Gene3D" id="1.20.1220.20">
    <property type="entry name" value="Uncharcterised protein PF01724"/>
    <property type="match status" value="1"/>
</dbReference>
<proteinExistence type="predicted"/>
<dbReference type="OrthoDB" id="5769308at2"/>
<organism evidence="1 2">
    <name type="scientific">Tautonia plasticadhaerens</name>
    <dbReference type="NCBI Taxonomy" id="2527974"/>
    <lineage>
        <taxon>Bacteria</taxon>
        <taxon>Pseudomonadati</taxon>
        <taxon>Planctomycetota</taxon>
        <taxon>Planctomycetia</taxon>
        <taxon>Isosphaerales</taxon>
        <taxon>Isosphaeraceae</taxon>
        <taxon>Tautonia</taxon>
    </lineage>
</organism>
<reference evidence="1 2" key="1">
    <citation type="submission" date="2019-02" db="EMBL/GenBank/DDBJ databases">
        <title>Deep-cultivation of Planctomycetes and their phenomic and genomic characterization uncovers novel biology.</title>
        <authorList>
            <person name="Wiegand S."/>
            <person name="Jogler M."/>
            <person name="Boedeker C."/>
            <person name="Pinto D."/>
            <person name="Vollmers J."/>
            <person name="Rivas-Marin E."/>
            <person name="Kohn T."/>
            <person name="Peeters S.H."/>
            <person name="Heuer A."/>
            <person name="Rast P."/>
            <person name="Oberbeckmann S."/>
            <person name="Bunk B."/>
            <person name="Jeske O."/>
            <person name="Meyerdierks A."/>
            <person name="Storesund J.E."/>
            <person name="Kallscheuer N."/>
            <person name="Luecker S."/>
            <person name="Lage O.M."/>
            <person name="Pohl T."/>
            <person name="Merkel B.J."/>
            <person name="Hornburger P."/>
            <person name="Mueller R.-W."/>
            <person name="Bruemmer F."/>
            <person name="Labrenz M."/>
            <person name="Spormann A.M."/>
            <person name="Op den Camp H."/>
            <person name="Overmann J."/>
            <person name="Amann R."/>
            <person name="Jetten M.S.M."/>
            <person name="Mascher T."/>
            <person name="Medema M.H."/>
            <person name="Devos D.P."/>
            <person name="Kaster A.-K."/>
            <person name="Ovreas L."/>
            <person name="Rohde M."/>
            <person name="Galperin M.Y."/>
            <person name="Jogler C."/>
        </authorList>
    </citation>
    <scope>NUCLEOTIDE SEQUENCE [LARGE SCALE GENOMIC DNA]</scope>
    <source>
        <strain evidence="1 2">ElP</strain>
    </source>
</reference>
<dbReference type="RefSeq" id="WP_145277266.1">
    <property type="nucleotide sequence ID" value="NZ_CP036426.1"/>
</dbReference>
<dbReference type="Proteomes" id="UP000317835">
    <property type="component" value="Chromosome"/>
</dbReference>
<dbReference type="AlphaFoldDB" id="A0A518HCN2"/>
<name>A0A518HCN2_9BACT</name>
<dbReference type="InterPro" id="IPR002636">
    <property type="entry name" value="DUF29"/>
</dbReference>
<gene>
    <name evidence="1" type="ORF">ElP_65790</name>
</gene>
<keyword evidence="2" id="KW-1185">Reference proteome</keyword>
<dbReference type="PANTHER" id="PTHR34235">
    <property type="entry name" value="SLR1203 PROTEIN-RELATED"/>
    <property type="match status" value="1"/>
</dbReference>
<dbReference type="EMBL" id="CP036426">
    <property type="protein sequence ID" value="QDV38624.1"/>
    <property type="molecule type" value="Genomic_DNA"/>
</dbReference>
<dbReference type="Pfam" id="PF01724">
    <property type="entry name" value="DUF29"/>
    <property type="match status" value="1"/>
</dbReference>
<protein>
    <recommendedName>
        <fullName evidence="3">DUF29 domain-containing protein</fullName>
    </recommendedName>
</protein>